<dbReference type="PROSITE" id="PS00125">
    <property type="entry name" value="SER_THR_PHOSPHATASE"/>
    <property type="match status" value="1"/>
</dbReference>
<dbReference type="PANTHER" id="PTHR11668:SF496">
    <property type="entry name" value="SERINE_THREONINE-PROTEIN PHOSPHATASE"/>
    <property type="match status" value="1"/>
</dbReference>
<dbReference type="Pfam" id="PF00149">
    <property type="entry name" value="Metallophos"/>
    <property type="match status" value="1"/>
</dbReference>
<comment type="similarity">
    <text evidence="1">Belongs to the PPP phosphatase family.</text>
</comment>
<gene>
    <name evidence="3" type="ORF">EZS28_001673</name>
</gene>
<evidence type="ECO:0000259" key="2">
    <source>
        <dbReference type="PROSITE" id="PS00125"/>
    </source>
</evidence>
<comment type="catalytic activity">
    <reaction evidence="1">
        <text>O-phospho-L-threonyl-[protein] + H2O = L-threonyl-[protein] + phosphate</text>
        <dbReference type="Rhea" id="RHEA:47004"/>
        <dbReference type="Rhea" id="RHEA-COMP:11060"/>
        <dbReference type="Rhea" id="RHEA-COMP:11605"/>
        <dbReference type="ChEBI" id="CHEBI:15377"/>
        <dbReference type="ChEBI" id="CHEBI:30013"/>
        <dbReference type="ChEBI" id="CHEBI:43474"/>
        <dbReference type="ChEBI" id="CHEBI:61977"/>
        <dbReference type="EC" id="3.1.3.16"/>
    </reaction>
</comment>
<dbReference type="InterPro" id="IPR029052">
    <property type="entry name" value="Metallo-depent_PP-like"/>
</dbReference>
<comment type="caution">
    <text evidence="3">The sequence shown here is derived from an EMBL/GenBank/DDBJ whole genome shotgun (WGS) entry which is preliminary data.</text>
</comment>
<reference evidence="3 4" key="1">
    <citation type="submission" date="2019-03" db="EMBL/GenBank/DDBJ databases">
        <title>Single cell metagenomics reveals metabolic interactions within the superorganism composed of flagellate Streblomastix strix and complex community of Bacteroidetes bacteria on its surface.</title>
        <authorList>
            <person name="Treitli S.C."/>
            <person name="Kolisko M."/>
            <person name="Husnik F."/>
            <person name="Keeling P."/>
            <person name="Hampl V."/>
        </authorList>
    </citation>
    <scope>NUCLEOTIDE SEQUENCE [LARGE SCALE GENOMIC DNA]</scope>
    <source>
        <strain evidence="3">ST1C</strain>
    </source>
</reference>
<dbReference type="PRINTS" id="PR00114">
    <property type="entry name" value="STPHPHTASE"/>
</dbReference>
<evidence type="ECO:0000256" key="1">
    <source>
        <dbReference type="RuleBase" id="RU004273"/>
    </source>
</evidence>
<dbReference type="Gene3D" id="3.60.21.10">
    <property type="match status" value="1"/>
</dbReference>
<dbReference type="Proteomes" id="UP000324800">
    <property type="component" value="Unassembled WGS sequence"/>
</dbReference>
<dbReference type="AlphaFoldDB" id="A0A5J4X870"/>
<sequence>MNRPRFHPLNPSFRSKQRVFRVIEEMEEELDTTFVTLNLIWKCSPPPDIEQKKKEIPNFLLKYIDNNDEKQQSKQPESNKQEILQPQIQIEDDDYPTIYGGGGMWSKRWGKFPKLNKNKSSNLNIEKNQKQKINEDEQKNLRFFIGKCIPELLEMRTLMKGLWESGTRRIQTNQKQTDNSILINNNSNPNPFPRVLHPYTQHHAPIVPCNHKCGIIGTVHVWKRLFIVHSHRGHTRHFSTKAKLLTRKELDDTLETNINSIELCKNQQQQEQDEQIRQNNNRRLRYNIMLLILQYLSGFGDGTQMLIDLQITPEEVERPAWDNYHRKGREFYQCSEIAATFGQNNQMFDPRYPVFVLQRFPSLTNICLNEAVRQLGKPKQIMLPQIPSDYENKFKQIIEKRQQLNKNRQFGKENEIESEGILSYDELVRFKNEIRLLISKDSGEFLNIFSQEDLMRFVDISAKYYEQVEKKCQHINIDIHYGIKSDQIINNNNENKEENQLNDNHELLNKQGLLVVGDIHGNFNALLKVLDVVDDVLLLNNQSRGKVVFLGDYIDRGKQSIECIILIIAYKLAFPDRVFLLRGNHESLGTIFFCTFFNLRIRTIFDQKLRNKYSVYRDDDELIAAKVIMNECSQKFINMFTTMPISCTATLLYHSEYATNERYQDIFNSQNQRIRENQTQILDQTNQQQYIPPHPIVHSRRIQLNHAGITPIMPIASVEDECPPMEAEDEYALEEKYDNPEADDIWTRNRAILKFTTWGDPEIRENITKGRPPFNIETTDRYSRANGIDEVIRGHQSANNGLYFPMHNGKIATIFSSDTYCQWNTKESDRYVKKLNYSSEAVERFSKETEEKRVNSALKRIKANQQTLNYLQLIENEINR</sequence>
<accession>A0A5J4X870</accession>
<feature type="domain" description="Serine/threonine specific protein phosphatases" evidence="2">
    <location>
        <begin position="581"/>
        <end position="586"/>
    </location>
</feature>
<dbReference type="InterPro" id="IPR006186">
    <property type="entry name" value="Ser/Thr-sp_prot-phosphatase"/>
</dbReference>
<dbReference type="EC" id="3.1.3.16" evidence="1"/>
<dbReference type="InterPro" id="IPR004843">
    <property type="entry name" value="Calcineurin-like_PHP"/>
</dbReference>
<name>A0A5J4X870_9EUKA</name>
<dbReference type="GO" id="GO:0004722">
    <property type="term" value="F:protein serine/threonine phosphatase activity"/>
    <property type="evidence" value="ECO:0007669"/>
    <property type="project" value="UniProtKB-EC"/>
</dbReference>
<evidence type="ECO:0000313" key="3">
    <source>
        <dbReference type="EMBL" id="KAA6402805.1"/>
    </source>
</evidence>
<keyword evidence="1" id="KW-0378">Hydrolase</keyword>
<dbReference type="SUPFAM" id="SSF56300">
    <property type="entry name" value="Metallo-dependent phosphatases"/>
    <property type="match status" value="1"/>
</dbReference>
<dbReference type="EMBL" id="SNRW01000182">
    <property type="protein sequence ID" value="KAA6402805.1"/>
    <property type="molecule type" value="Genomic_DNA"/>
</dbReference>
<dbReference type="PANTHER" id="PTHR11668">
    <property type="entry name" value="SERINE/THREONINE PROTEIN PHOSPHATASE"/>
    <property type="match status" value="1"/>
</dbReference>
<organism evidence="3 4">
    <name type="scientific">Streblomastix strix</name>
    <dbReference type="NCBI Taxonomy" id="222440"/>
    <lineage>
        <taxon>Eukaryota</taxon>
        <taxon>Metamonada</taxon>
        <taxon>Preaxostyla</taxon>
        <taxon>Oxymonadida</taxon>
        <taxon>Streblomastigidae</taxon>
        <taxon>Streblomastix</taxon>
    </lineage>
</organism>
<protein>
    <recommendedName>
        <fullName evidence="1">Serine/threonine-protein phosphatase</fullName>
        <ecNumber evidence="1">3.1.3.16</ecNumber>
    </recommendedName>
</protein>
<dbReference type="CDD" id="cd00144">
    <property type="entry name" value="MPP_PPP_family"/>
    <property type="match status" value="1"/>
</dbReference>
<dbReference type="InterPro" id="IPR050341">
    <property type="entry name" value="PP1_catalytic_subunit"/>
</dbReference>
<dbReference type="SMART" id="SM00156">
    <property type="entry name" value="PP2Ac"/>
    <property type="match status" value="1"/>
</dbReference>
<proteinExistence type="inferred from homology"/>
<evidence type="ECO:0000313" key="4">
    <source>
        <dbReference type="Proteomes" id="UP000324800"/>
    </source>
</evidence>